<evidence type="ECO:0000313" key="3">
    <source>
        <dbReference type="Proteomes" id="UP000018888"/>
    </source>
</evidence>
<dbReference type="Proteomes" id="UP000018888">
    <property type="component" value="Unassembled WGS sequence"/>
</dbReference>
<reference evidence="2 3" key="1">
    <citation type="journal article" date="2013" name="Proc. Natl. Acad. Sci. U.S.A.">
        <title>Genome of an arbuscular mycorrhizal fungus provides insight into the oldest plant symbiosis.</title>
        <authorList>
            <person name="Tisserant E."/>
            <person name="Malbreil M."/>
            <person name="Kuo A."/>
            <person name="Kohler A."/>
            <person name="Symeonidi A."/>
            <person name="Balestrini R."/>
            <person name="Charron P."/>
            <person name="Duensing N."/>
            <person name="Frei Dit Frey N."/>
            <person name="Gianinazzi-Pearson V."/>
            <person name="Gilbert L.B."/>
            <person name="Handa Y."/>
            <person name="Herr J.R."/>
            <person name="Hijri M."/>
            <person name="Koul R."/>
            <person name="Kawaguchi M."/>
            <person name="Krajinski F."/>
            <person name="Lammers P.J."/>
            <person name="Masclaux F.G."/>
            <person name="Murat C."/>
            <person name="Morin E."/>
            <person name="Ndikumana S."/>
            <person name="Pagni M."/>
            <person name="Petitpierre D."/>
            <person name="Requena N."/>
            <person name="Rosikiewicz P."/>
            <person name="Riley R."/>
            <person name="Saito K."/>
            <person name="San Clemente H."/>
            <person name="Shapiro H."/>
            <person name="van Tuinen D."/>
            <person name="Becard G."/>
            <person name="Bonfante P."/>
            <person name="Paszkowski U."/>
            <person name="Shachar-Hill Y.Y."/>
            <person name="Tuskan G.A."/>
            <person name="Young P.W."/>
            <person name="Sanders I.R."/>
            <person name="Henrissat B."/>
            <person name="Rensing S.A."/>
            <person name="Grigoriev I.V."/>
            <person name="Corradi N."/>
            <person name="Roux C."/>
            <person name="Martin F."/>
        </authorList>
    </citation>
    <scope>NUCLEOTIDE SEQUENCE [LARGE SCALE GENOMIC DNA]</scope>
    <source>
        <strain evidence="2 3">DAOM 197198</strain>
    </source>
</reference>
<keyword evidence="1" id="KW-0812">Transmembrane</keyword>
<sequence>MITHAQTWNRNLWNNSLYGSRSISEVLRENHNYTKAADIYSFVIIMWEFTSGISAPAFNDRSHDFILSLDICKGSRPKIIESTLPVYEMLPNKRPTVDVLFLVGMIIIQNMALLIEFSYITNFI</sequence>
<name>A0A2P4Q706_RHIID</name>
<comment type="caution">
    <text evidence="2">The sequence shown here is derived from an EMBL/GenBank/DDBJ whole genome shotgun (WGS) entry which is preliminary data.</text>
</comment>
<proteinExistence type="predicted"/>
<dbReference type="Gene3D" id="1.10.510.10">
    <property type="entry name" value="Transferase(Phosphotransferase) domain 1"/>
    <property type="match status" value="1"/>
</dbReference>
<reference evidence="2 3" key="2">
    <citation type="journal article" date="2018" name="New Phytol.">
        <title>High intraspecific genome diversity in the model arbuscular mycorrhizal symbiont Rhizophagus irregularis.</title>
        <authorList>
            <person name="Chen E.C.H."/>
            <person name="Morin E."/>
            <person name="Beaudet D."/>
            <person name="Noel J."/>
            <person name="Yildirir G."/>
            <person name="Ndikumana S."/>
            <person name="Charron P."/>
            <person name="St-Onge C."/>
            <person name="Giorgi J."/>
            <person name="Kruger M."/>
            <person name="Marton T."/>
            <person name="Ropars J."/>
            <person name="Grigoriev I.V."/>
            <person name="Hainaut M."/>
            <person name="Henrissat B."/>
            <person name="Roux C."/>
            <person name="Martin F."/>
            <person name="Corradi N."/>
        </authorList>
    </citation>
    <scope>NUCLEOTIDE SEQUENCE [LARGE SCALE GENOMIC DNA]</scope>
    <source>
        <strain evidence="2 3">DAOM 197198</strain>
    </source>
</reference>
<dbReference type="InterPro" id="IPR011009">
    <property type="entry name" value="Kinase-like_dom_sf"/>
</dbReference>
<organism evidence="2 3">
    <name type="scientific">Rhizophagus irregularis (strain DAOM 181602 / DAOM 197198 / MUCL 43194)</name>
    <name type="common">Arbuscular mycorrhizal fungus</name>
    <name type="synonym">Glomus intraradices</name>
    <dbReference type="NCBI Taxonomy" id="747089"/>
    <lineage>
        <taxon>Eukaryota</taxon>
        <taxon>Fungi</taxon>
        <taxon>Fungi incertae sedis</taxon>
        <taxon>Mucoromycota</taxon>
        <taxon>Glomeromycotina</taxon>
        <taxon>Glomeromycetes</taxon>
        <taxon>Glomerales</taxon>
        <taxon>Glomeraceae</taxon>
        <taxon>Rhizophagus</taxon>
    </lineage>
</organism>
<protein>
    <recommendedName>
        <fullName evidence="4">Protein kinase domain-containing protein</fullName>
    </recommendedName>
</protein>
<dbReference type="AlphaFoldDB" id="A0A2P4Q706"/>
<feature type="transmembrane region" description="Helical" evidence="1">
    <location>
        <begin position="99"/>
        <end position="120"/>
    </location>
</feature>
<accession>A0A2P4Q706</accession>
<gene>
    <name evidence="2" type="ORF">GLOIN_2v1772613</name>
</gene>
<evidence type="ECO:0008006" key="4">
    <source>
        <dbReference type="Google" id="ProtNLM"/>
    </source>
</evidence>
<keyword evidence="1" id="KW-1133">Transmembrane helix</keyword>
<evidence type="ECO:0000256" key="1">
    <source>
        <dbReference type="SAM" id="Phobius"/>
    </source>
</evidence>
<evidence type="ECO:0000313" key="2">
    <source>
        <dbReference type="EMBL" id="POG73368.1"/>
    </source>
</evidence>
<keyword evidence="1" id="KW-0472">Membrane</keyword>
<keyword evidence="3" id="KW-1185">Reference proteome</keyword>
<dbReference type="EMBL" id="AUPC02000084">
    <property type="protein sequence ID" value="POG73368.1"/>
    <property type="molecule type" value="Genomic_DNA"/>
</dbReference>
<dbReference type="SUPFAM" id="SSF56112">
    <property type="entry name" value="Protein kinase-like (PK-like)"/>
    <property type="match status" value="1"/>
</dbReference>